<dbReference type="GO" id="GO:0016042">
    <property type="term" value="P:lipid catabolic process"/>
    <property type="evidence" value="ECO:0007669"/>
    <property type="project" value="UniProtKB-KW"/>
</dbReference>
<dbReference type="GO" id="GO:0047499">
    <property type="term" value="F:calcium-independent phospholipase A2 activity"/>
    <property type="evidence" value="ECO:0007669"/>
    <property type="project" value="TreeGrafter"/>
</dbReference>
<evidence type="ECO:0000313" key="3">
    <source>
        <dbReference type="Ensembl" id="ENSCVAP00000018215.1"/>
    </source>
</evidence>
<evidence type="ECO:0000313" key="4">
    <source>
        <dbReference type="Proteomes" id="UP000265020"/>
    </source>
</evidence>
<sequence>MWQAVRASSAAPGYFEEFPLQSDIHQTTHKLLCFRGPTTSTSLLTKINNLITSATDTEGVHTLLDELLPPDVYFRFNPMLNAEVSLDENRPETLDQLVKDTQDYLDRNQPKVAKLCSVLGKERSTVGQAKDWMRLT</sequence>
<organism evidence="3 4">
    <name type="scientific">Cyprinodon variegatus</name>
    <name type="common">Sheepshead minnow</name>
    <dbReference type="NCBI Taxonomy" id="28743"/>
    <lineage>
        <taxon>Eukaryota</taxon>
        <taxon>Metazoa</taxon>
        <taxon>Chordata</taxon>
        <taxon>Craniata</taxon>
        <taxon>Vertebrata</taxon>
        <taxon>Euteleostomi</taxon>
        <taxon>Actinopterygii</taxon>
        <taxon>Neopterygii</taxon>
        <taxon>Teleostei</taxon>
        <taxon>Neoteleostei</taxon>
        <taxon>Acanthomorphata</taxon>
        <taxon>Ovalentaria</taxon>
        <taxon>Atherinomorphae</taxon>
        <taxon>Cyprinodontiformes</taxon>
        <taxon>Cyprinodontidae</taxon>
        <taxon>Cyprinodon</taxon>
    </lineage>
</organism>
<dbReference type="OMA" id="HKLLCFR"/>
<protein>
    <submittedName>
        <fullName evidence="3">Uncharacterized protein</fullName>
    </submittedName>
</protein>
<keyword evidence="1" id="KW-0378">Hydrolase</keyword>
<reference evidence="3" key="2">
    <citation type="submission" date="2025-09" db="UniProtKB">
        <authorList>
            <consortium name="Ensembl"/>
        </authorList>
    </citation>
    <scope>IDENTIFICATION</scope>
</reference>
<evidence type="ECO:0000256" key="1">
    <source>
        <dbReference type="ARBA" id="ARBA00022801"/>
    </source>
</evidence>
<dbReference type="InterPro" id="IPR016035">
    <property type="entry name" value="Acyl_Trfase/lysoPLipase"/>
</dbReference>
<keyword evidence="2" id="KW-0443">Lipid metabolism</keyword>
<dbReference type="PANTHER" id="PTHR24185">
    <property type="entry name" value="CALCIUM-INDEPENDENT PHOSPHOLIPASE A2-GAMMA"/>
    <property type="match status" value="1"/>
</dbReference>
<dbReference type="Proteomes" id="UP000265020">
    <property type="component" value="Unassembled WGS sequence"/>
</dbReference>
<dbReference type="STRING" id="28743.ENSCVAP00000018215"/>
<dbReference type="SUPFAM" id="SSF52151">
    <property type="entry name" value="FabD/lysophospholipase-like"/>
    <property type="match status" value="1"/>
</dbReference>
<dbReference type="GO" id="GO:0019369">
    <property type="term" value="P:arachidonate metabolic process"/>
    <property type="evidence" value="ECO:0007669"/>
    <property type="project" value="TreeGrafter"/>
</dbReference>
<dbReference type="AlphaFoldDB" id="A0A3Q2G5B0"/>
<evidence type="ECO:0000256" key="2">
    <source>
        <dbReference type="ARBA" id="ARBA00022963"/>
    </source>
</evidence>
<keyword evidence="2" id="KW-0442">Lipid degradation</keyword>
<name>A0A3Q2G5B0_CYPVA</name>
<keyword evidence="4" id="KW-1185">Reference proteome</keyword>
<dbReference type="Ensembl" id="ENSCVAT00000027099.1">
    <property type="protein sequence ID" value="ENSCVAP00000018215.1"/>
    <property type="gene ID" value="ENSCVAG00000021444.1"/>
</dbReference>
<accession>A0A3Q2G5B0</accession>
<dbReference type="GO" id="GO:0016020">
    <property type="term" value="C:membrane"/>
    <property type="evidence" value="ECO:0007669"/>
    <property type="project" value="TreeGrafter"/>
</dbReference>
<dbReference type="Gene3D" id="3.40.1090.10">
    <property type="entry name" value="Cytosolic phospholipase A2 catalytic domain"/>
    <property type="match status" value="1"/>
</dbReference>
<dbReference type="PANTHER" id="PTHR24185:SF1">
    <property type="entry name" value="CALCIUM-INDEPENDENT PHOSPHOLIPASE A2-GAMMA"/>
    <property type="match status" value="1"/>
</dbReference>
<reference evidence="3" key="1">
    <citation type="submission" date="2025-08" db="UniProtKB">
        <authorList>
            <consortium name="Ensembl"/>
        </authorList>
    </citation>
    <scope>IDENTIFICATION</scope>
</reference>
<proteinExistence type="predicted"/>
<dbReference type="GeneTree" id="ENSGT00940000154738"/>